<proteinExistence type="predicted"/>
<reference evidence="1 2" key="1">
    <citation type="journal article" date="2021" name="Chemosphere">
        <title>Bioballs carrying a syntrophic Rhodococcus and Mycolicibacterium consortium for simultaneous sorption and biodegradation of fuel oil in contaminated freshwater.</title>
        <authorList>
            <person name="Naloka K."/>
            <person name="Polrit D."/>
            <person name="Muangchinda C."/>
            <person name="Thoetkiattikul H."/>
            <person name="Pinyakong O."/>
        </authorList>
    </citation>
    <scope>NUCLEOTIDE SEQUENCE [LARGE SCALE GENOMIC DNA]</scope>
    <source>
        <strain evidence="1 2">J101</strain>
    </source>
</reference>
<keyword evidence="2" id="KW-1185">Reference proteome</keyword>
<accession>A0ACC6MHU8</accession>
<evidence type="ECO:0000313" key="2">
    <source>
        <dbReference type="Proteomes" id="UP001289645"/>
    </source>
</evidence>
<sequence>MLTTEPPNAVKPTPPSAARRHLDGAAILTVTMLGVSAANYALNLVLARFLSPAEFGDANLAVNVVLIAAAAAATLQLLSARSGAIDDPVAIAVRRRLTRWAWGLGGAAAAALVLGSSVLAHTFSASTPLLFVVIGIGLPVYLAQAVMRGALQGDLRLGRLAISYAVEAVTRVGIALVMLALGFGVIGAAVAISVSFVASALVVRHRVATATHGERDTTSAAPPATAAVSVAATVLLVGQVVIANGDVVLAKALMSPEAAGGYAAAAVIGRGLFFLSWAVVHSTFPVIARAENTAERRAASSRALAMVVSTCTIGILGLALVGETLAPLLLGEAYTDTVDILVPYAIATTLFAVANLIASLDLAAGRWRAPVALLLGAALQTLLLITFGTTPMAMALSQVAAMAVTGLLVGGAHLCDNRSDEHGGR</sequence>
<organism evidence="1 2">
    <name type="scientific">Mycolicibacterium parafortuitum</name>
    <name type="common">Mycobacterium parafortuitum</name>
    <dbReference type="NCBI Taxonomy" id="39692"/>
    <lineage>
        <taxon>Bacteria</taxon>
        <taxon>Bacillati</taxon>
        <taxon>Actinomycetota</taxon>
        <taxon>Actinomycetes</taxon>
        <taxon>Mycobacteriales</taxon>
        <taxon>Mycobacteriaceae</taxon>
        <taxon>Mycolicibacterium</taxon>
    </lineage>
</organism>
<protein>
    <submittedName>
        <fullName evidence="1">Oligosaccharide flippase family protein</fullName>
    </submittedName>
</protein>
<comment type="caution">
    <text evidence="1">The sequence shown here is derived from an EMBL/GenBank/DDBJ whole genome shotgun (WGS) entry which is preliminary data.</text>
</comment>
<name>A0ACC6MHU8_MYCPF</name>
<gene>
    <name evidence="1" type="ORF">OHX15_14095</name>
</gene>
<dbReference type="EMBL" id="JAOXLN010000013">
    <property type="protein sequence ID" value="MDZ5086515.1"/>
    <property type="molecule type" value="Genomic_DNA"/>
</dbReference>
<evidence type="ECO:0000313" key="1">
    <source>
        <dbReference type="EMBL" id="MDZ5086515.1"/>
    </source>
</evidence>
<dbReference type="Proteomes" id="UP001289645">
    <property type="component" value="Unassembled WGS sequence"/>
</dbReference>